<dbReference type="Pfam" id="PF07145">
    <property type="entry name" value="PAM2"/>
    <property type="match status" value="1"/>
</dbReference>
<dbReference type="GO" id="GO:0010494">
    <property type="term" value="C:cytoplasmic stress granule"/>
    <property type="evidence" value="ECO:0007669"/>
    <property type="project" value="TreeGrafter"/>
</dbReference>
<dbReference type="InterPro" id="IPR009604">
    <property type="entry name" value="LsmAD_domain"/>
</dbReference>
<feature type="compositionally biased region" description="Low complexity" evidence="2">
    <location>
        <begin position="335"/>
        <end position="360"/>
    </location>
</feature>
<feature type="domain" description="LsmAD" evidence="3">
    <location>
        <begin position="152"/>
        <end position="220"/>
    </location>
</feature>
<dbReference type="PANTHER" id="PTHR12854">
    <property type="entry name" value="ATAXIN 2-RELATED"/>
    <property type="match status" value="1"/>
</dbReference>
<feature type="compositionally biased region" description="Pro residues" evidence="2">
    <location>
        <begin position="736"/>
        <end position="746"/>
    </location>
</feature>
<dbReference type="InterPro" id="IPR009818">
    <property type="entry name" value="PAM2_motif"/>
</dbReference>
<reference evidence="4" key="1">
    <citation type="submission" date="2025-08" db="UniProtKB">
        <authorList>
            <consortium name="Ensembl"/>
        </authorList>
    </citation>
    <scope>IDENTIFICATION</scope>
</reference>
<comment type="similarity">
    <text evidence="1">Belongs to the ataxin-2 family.</text>
</comment>
<feature type="compositionally biased region" description="Polar residues" evidence="2">
    <location>
        <begin position="397"/>
        <end position="442"/>
    </location>
</feature>
<organism evidence="4 5">
    <name type="scientific">Hippocampus comes</name>
    <name type="common">Tiger tail seahorse</name>
    <dbReference type="NCBI Taxonomy" id="109280"/>
    <lineage>
        <taxon>Eukaryota</taxon>
        <taxon>Metazoa</taxon>
        <taxon>Chordata</taxon>
        <taxon>Craniata</taxon>
        <taxon>Vertebrata</taxon>
        <taxon>Euteleostomi</taxon>
        <taxon>Actinopterygii</taxon>
        <taxon>Neopterygii</taxon>
        <taxon>Teleostei</taxon>
        <taxon>Neoteleostei</taxon>
        <taxon>Acanthomorphata</taxon>
        <taxon>Syngnathiaria</taxon>
        <taxon>Syngnathiformes</taxon>
        <taxon>Syngnathoidei</taxon>
        <taxon>Syngnathidae</taxon>
        <taxon>Hippocampus</taxon>
    </lineage>
</organism>
<dbReference type="SMART" id="SM01272">
    <property type="entry name" value="LsmAD"/>
    <property type="match status" value="1"/>
</dbReference>
<dbReference type="GeneTree" id="ENSGT00940000157795"/>
<dbReference type="Ensembl" id="ENSHCOT00000021829.1">
    <property type="protein sequence ID" value="ENSHCOP00000014252.1"/>
    <property type="gene ID" value="ENSHCOG00000017587.1"/>
</dbReference>
<name>A0A3Q2YLF7_HIPCM</name>
<feature type="compositionally biased region" description="Low complexity" evidence="2">
    <location>
        <begin position="368"/>
        <end position="381"/>
    </location>
</feature>
<dbReference type="InterPro" id="IPR025852">
    <property type="entry name" value="SM_dom_ATX"/>
</dbReference>
<feature type="compositionally biased region" description="Pro residues" evidence="2">
    <location>
        <begin position="554"/>
        <end position="565"/>
    </location>
</feature>
<dbReference type="STRING" id="109280.ENSHCOP00000014252"/>
<evidence type="ECO:0000313" key="5">
    <source>
        <dbReference type="Proteomes" id="UP000264820"/>
    </source>
</evidence>
<feature type="compositionally biased region" description="Polar residues" evidence="2">
    <location>
        <begin position="751"/>
        <end position="761"/>
    </location>
</feature>
<evidence type="ECO:0000259" key="3">
    <source>
        <dbReference type="SMART" id="SM01272"/>
    </source>
</evidence>
<reference evidence="4" key="2">
    <citation type="submission" date="2025-09" db="UniProtKB">
        <authorList>
            <consortium name="Ensembl"/>
        </authorList>
    </citation>
    <scope>IDENTIFICATION</scope>
</reference>
<dbReference type="AlphaFoldDB" id="A0A3Q2YLF7"/>
<feature type="compositionally biased region" description="Basic and acidic residues" evidence="2">
    <location>
        <begin position="253"/>
        <end position="264"/>
    </location>
</feature>
<feature type="compositionally biased region" description="Low complexity" evidence="2">
    <location>
        <begin position="696"/>
        <end position="715"/>
    </location>
</feature>
<sequence length="809" mass="86237">VFEGVYNNARMLHFLTAVVGSTCDIRVKNGSVFEGIFKTLSSRCELAVDAVHKRGEEGSTLAPPRREDITDTMIFSPSDLVTMICRDVDLNYATRTFTDTAISSTRVNGEHKEKVLQRWEGGDSNGESYNLDADTSNGWDANEMFRYNEVKYGVTSTYDSSLSMYVPLERGTSEVYRQREARAARLANEIESSPQYRHRAGLENDEGKSEEDKYSAVVRDSTDRDRSHESPRERERGRDSPGAEGKYIPLPQRQREMNRDRAERGPGGPPPHSRLSGGYRSTPPSSSSPRAPLPSTGGPQTGVSPSERSSPLSGRGGAYVAHHPQGSPSPGPGSAPGSPYTPASPGAAPSSAGSLSATPSPTSPPAPHGHSVPHSHSLPHSLSEAGRPVNGPKAQRPPQSSRTVRTPNTHAQSTTRSPKSGSSQDTPYLDTSSISLPAQKTSGPAPLFPVDNEILSAAAKERLAESPGGTEDSKSSKPSVQQRSQIEELRKFGKEFRDRHSPAAPQPARAPGSEDGMSERTEGVAQVKKSTLNPNAKEFNPIKPQMPMTKPNTAPTPPRPTPPSPVVIQHPGGQGPLYNAPYLSYVSQIHSYTMSAVSQGKYPRTKSVVAPRSDHGASAPPMLQAAATAAGAPLVASPYPQSYLQYNPQQYGQQQVIQAMSPYPGQPMYSMLQGGARMIGQGGAPHPQALGPPGGPQFQTQGDGPQGPQQGIYPQSFSHHTGAVHQPQPSSTPTGNQPPPQHPAPSPGQNTQSGPQPQSLYHSGPLSAPTPPNMPPGHTSPQGSYPIQGYSIHGHQGIPPTYPLGQLAQ</sequence>
<feature type="compositionally biased region" description="Basic and acidic residues" evidence="2">
    <location>
        <begin position="200"/>
        <end position="241"/>
    </location>
</feature>
<dbReference type="OMA" id="MRVYQDQ"/>
<evidence type="ECO:0000256" key="2">
    <source>
        <dbReference type="SAM" id="MobiDB-lite"/>
    </source>
</evidence>
<feature type="compositionally biased region" description="Low complexity" evidence="2">
    <location>
        <begin position="281"/>
        <end position="295"/>
    </location>
</feature>
<accession>A0A3Q2YLF7</accession>
<proteinExistence type="inferred from homology"/>
<keyword evidence="5" id="KW-1185">Reference proteome</keyword>
<feature type="region of interest" description="Disordered" evidence="2">
    <location>
        <begin position="187"/>
        <end position="566"/>
    </location>
</feature>
<dbReference type="Pfam" id="PF06741">
    <property type="entry name" value="LsmAD"/>
    <property type="match status" value="1"/>
</dbReference>
<dbReference type="InterPro" id="IPR045117">
    <property type="entry name" value="ATXN2-like"/>
</dbReference>
<dbReference type="Pfam" id="PF14438">
    <property type="entry name" value="SM-ATX"/>
    <property type="match status" value="1"/>
</dbReference>
<feature type="region of interest" description="Disordered" evidence="2">
    <location>
        <begin position="676"/>
        <end position="809"/>
    </location>
</feature>
<feature type="compositionally biased region" description="Polar residues" evidence="2">
    <location>
        <begin position="297"/>
        <end position="312"/>
    </location>
</feature>
<evidence type="ECO:0000313" key="4">
    <source>
        <dbReference type="Ensembl" id="ENSHCOP00000014252.1"/>
    </source>
</evidence>
<dbReference type="PANTHER" id="PTHR12854:SF8">
    <property type="entry name" value="ATAXIN-2-LIKE PROTEIN"/>
    <property type="match status" value="1"/>
</dbReference>
<dbReference type="GO" id="GO:0034063">
    <property type="term" value="P:stress granule assembly"/>
    <property type="evidence" value="ECO:0007669"/>
    <property type="project" value="TreeGrafter"/>
</dbReference>
<protein>
    <submittedName>
        <fullName evidence="4">Ataxin-2-like protein</fullName>
    </submittedName>
</protein>
<evidence type="ECO:0000256" key="1">
    <source>
        <dbReference type="ARBA" id="ARBA00007503"/>
    </source>
</evidence>
<feature type="compositionally biased region" description="Basic and acidic residues" evidence="2">
    <location>
        <begin position="485"/>
        <end position="501"/>
    </location>
</feature>
<dbReference type="GO" id="GO:0003729">
    <property type="term" value="F:mRNA binding"/>
    <property type="evidence" value="ECO:0007669"/>
    <property type="project" value="TreeGrafter"/>
</dbReference>
<dbReference type="Proteomes" id="UP000264820">
    <property type="component" value="Unplaced"/>
</dbReference>